<feature type="compositionally biased region" description="Basic and acidic residues" evidence="1">
    <location>
        <begin position="107"/>
        <end position="124"/>
    </location>
</feature>
<dbReference type="EMBL" id="HACG01032521">
    <property type="protein sequence ID" value="CEK79386.1"/>
    <property type="molecule type" value="Transcribed_RNA"/>
</dbReference>
<gene>
    <name evidence="2" type="primary">ORF115126</name>
</gene>
<protein>
    <recommendedName>
        <fullName evidence="3">Eukaryotic translation initiation factor 4H</fullName>
    </recommendedName>
</protein>
<evidence type="ECO:0000256" key="1">
    <source>
        <dbReference type="SAM" id="MobiDB-lite"/>
    </source>
</evidence>
<organism evidence="2">
    <name type="scientific">Arion vulgaris</name>
    <dbReference type="NCBI Taxonomy" id="1028688"/>
    <lineage>
        <taxon>Eukaryota</taxon>
        <taxon>Metazoa</taxon>
        <taxon>Spiralia</taxon>
        <taxon>Lophotrochozoa</taxon>
        <taxon>Mollusca</taxon>
        <taxon>Gastropoda</taxon>
        <taxon>Heterobranchia</taxon>
        <taxon>Euthyneura</taxon>
        <taxon>Panpulmonata</taxon>
        <taxon>Eupulmonata</taxon>
        <taxon>Stylommatophora</taxon>
        <taxon>Helicina</taxon>
        <taxon>Arionoidea</taxon>
        <taxon>Arionidae</taxon>
        <taxon>Arion</taxon>
    </lineage>
</organism>
<dbReference type="AlphaFoldDB" id="A0A0B7AH66"/>
<feature type="compositionally biased region" description="Gly residues" evidence="1">
    <location>
        <begin position="16"/>
        <end position="34"/>
    </location>
</feature>
<feature type="region of interest" description="Disordered" evidence="1">
    <location>
        <begin position="1"/>
        <end position="133"/>
    </location>
</feature>
<accession>A0A0B7AH66</accession>
<feature type="non-terminal residue" evidence="2">
    <location>
        <position position="1"/>
    </location>
</feature>
<reference evidence="2" key="1">
    <citation type="submission" date="2014-12" db="EMBL/GenBank/DDBJ databases">
        <title>Insight into the proteome of Arion vulgaris.</title>
        <authorList>
            <person name="Aradska J."/>
            <person name="Bulat T."/>
            <person name="Smidak R."/>
            <person name="Sarate P."/>
            <person name="Gangsoo J."/>
            <person name="Sialana F."/>
            <person name="Bilban M."/>
            <person name="Lubec G."/>
        </authorList>
    </citation>
    <scope>NUCLEOTIDE SEQUENCE</scope>
    <source>
        <tissue evidence="2">Skin</tissue>
    </source>
</reference>
<name>A0A0B7AH66_9EUPU</name>
<proteinExistence type="predicted"/>
<evidence type="ECO:0008006" key="3">
    <source>
        <dbReference type="Google" id="ProtNLM"/>
    </source>
</evidence>
<sequence>GGGYSDRGGNSFSDRGGSGFSDRGGSGFDRGFGNRGDREFGGGGGRRRQDSGSGSGTGASGGGEFREASPDSLAQRPKLNLKPRSVKDRPNLPAGSARNESIFGKGRPRESRPNEEVTPPKDQSRSTSESSVH</sequence>
<evidence type="ECO:0000313" key="2">
    <source>
        <dbReference type="EMBL" id="CEK79386.1"/>
    </source>
</evidence>
<feature type="compositionally biased region" description="Gly residues" evidence="1">
    <location>
        <begin position="53"/>
        <end position="63"/>
    </location>
</feature>